<evidence type="ECO:0000256" key="2">
    <source>
        <dbReference type="ARBA" id="ARBA00023125"/>
    </source>
</evidence>
<dbReference type="InterPro" id="IPR036388">
    <property type="entry name" value="WH-like_DNA-bd_sf"/>
</dbReference>
<dbReference type="Proteomes" id="UP000619788">
    <property type="component" value="Unassembled WGS sequence"/>
</dbReference>
<dbReference type="Gene3D" id="1.10.10.10">
    <property type="entry name" value="Winged helix-like DNA-binding domain superfamily/Winged helix DNA-binding domain"/>
    <property type="match status" value="1"/>
</dbReference>
<keyword evidence="1" id="KW-0805">Transcription regulation</keyword>
<keyword evidence="3" id="KW-0804">Transcription</keyword>
<organism evidence="5 6">
    <name type="scientific">Planobispora siamensis</name>
    <dbReference type="NCBI Taxonomy" id="936338"/>
    <lineage>
        <taxon>Bacteria</taxon>
        <taxon>Bacillati</taxon>
        <taxon>Actinomycetota</taxon>
        <taxon>Actinomycetes</taxon>
        <taxon>Streptosporangiales</taxon>
        <taxon>Streptosporangiaceae</taxon>
        <taxon>Planobispora</taxon>
    </lineage>
</organism>
<dbReference type="GO" id="GO:0003677">
    <property type="term" value="F:DNA binding"/>
    <property type="evidence" value="ECO:0007669"/>
    <property type="project" value="UniProtKB-KW"/>
</dbReference>
<keyword evidence="2" id="KW-0238">DNA-binding</keyword>
<dbReference type="Pfam" id="PF00392">
    <property type="entry name" value="GntR"/>
    <property type="match status" value="1"/>
</dbReference>
<evidence type="ECO:0000256" key="3">
    <source>
        <dbReference type="ARBA" id="ARBA00023163"/>
    </source>
</evidence>
<feature type="domain" description="HTH gntR-type" evidence="4">
    <location>
        <begin position="8"/>
        <end position="74"/>
    </location>
</feature>
<dbReference type="GO" id="GO:0045892">
    <property type="term" value="P:negative regulation of DNA-templated transcription"/>
    <property type="evidence" value="ECO:0007669"/>
    <property type="project" value="TreeGrafter"/>
</dbReference>
<dbReference type="InterPro" id="IPR000524">
    <property type="entry name" value="Tscrpt_reg_HTH_GntR"/>
</dbReference>
<comment type="caution">
    <text evidence="5">The sequence shown here is derived from an EMBL/GenBank/DDBJ whole genome shotgun (WGS) entry which is preliminary data.</text>
</comment>
<gene>
    <name evidence="5" type="ORF">Psi01_25310</name>
</gene>
<dbReference type="SUPFAM" id="SSF46785">
    <property type="entry name" value="Winged helix' DNA-binding domain"/>
    <property type="match status" value="1"/>
</dbReference>
<dbReference type="AlphaFoldDB" id="A0A8J3SC18"/>
<evidence type="ECO:0000313" key="6">
    <source>
        <dbReference type="Proteomes" id="UP000619788"/>
    </source>
</evidence>
<dbReference type="PANTHER" id="PTHR44846:SF17">
    <property type="entry name" value="GNTR-FAMILY TRANSCRIPTIONAL REGULATOR"/>
    <property type="match status" value="1"/>
</dbReference>
<dbReference type="SMART" id="SM00345">
    <property type="entry name" value="HTH_GNTR"/>
    <property type="match status" value="1"/>
</dbReference>
<dbReference type="PROSITE" id="PS50949">
    <property type="entry name" value="HTH_GNTR"/>
    <property type="match status" value="1"/>
</dbReference>
<dbReference type="GO" id="GO:0003700">
    <property type="term" value="F:DNA-binding transcription factor activity"/>
    <property type="evidence" value="ECO:0007669"/>
    <property type="project" value="InterPro"/>
</dbReference>
<sequence length="131" mass="14641">MIDAESELPVYQQIAAAIRERIEDGTYRRRLPTVTHLEQEYGVARNTVLQAMSHLRDLGIVYTVRNRGSFVRQVTVTTVAPESGMRIIARMPTDVERAELELADDVPVLVVEHPGGRVEVLPADATEVHIP</sequence>
<dbReference type="EMBL" id="BOOJ01000023">
    <property type="protein sequence ID" value="GIH91901.1"/>
    <property type="molecule type" value="Genomic_DNA"/>
</dbReference>
<accession>A0A8J3SC18</accession>
<proteinExistence type="predicted"/>
<dbReference type="PANTHER" id="PTHR44846">
    <property type="entry name" value="MANNOSYL-D-GLYCERATE TRANSPORT/METABOLISM SYSTEM REPRESSOR MNGR-RELATED"/>
    <property type="match status" value="1"/>
</dbReference>
<dbReference type="InterPro" id="IPR050679">
    <property type="entry name" value="Bact_HTH_transcr_reg"/>
</dbReference>
<reference evidence="5 6" key="1">
    <citation type="submission" date="2021-01" db="EMBL/GenBank/DDBJ databases">
        <title>Whole genome shotgun sequence of Planobispora siamensis NBRC 107568.</title>
        <authorList>
            <person name="Komaki H."/>
            <person name="Tamura T."/>
        </authorList>
    </citation>
    <scope>NUCLEOTIDE SEQUENCE [LARGE SCALE GENOMIC DNA]</scope>
    <source>
        <strain evidence="5 6">NBRC 107568</strain>
    </source>
</reference>
<dbReference type="RefSeq" id="WP_204064153.1">
    <property type="nucleotide sequence ID" value="NZ_BOOJ01000023.1"/>
</dbReference>
<protein>
    <recommendedName>
        <fullName evidence="4">HTH gntR-type domain-containing protein</fullName>
    </recommendedName>
</protein>
<evidence type="ECO:0000256" key="1">
    <source>
        <dbReference type="ARBA" id="ARBA00023015"/>
    </source>
</evidence>
<evidence type="ECO:0000259" key="4">
    <source>
        <dbReference type="PROSITE" id="PS50949"/>
    </source>
</evidence>
<name>A0A8J3SC18_9ACTN</name>
<dbReference type="CDD" id="cd07377">
    <property type="entry name" value="WHTH_GntR"/>
    <property type="match status" value="1"/>
</dbReference>
<evidence type="ECO:0000313" key="5">
    <source>
        <dbReference type="EMBL" id="GIH91901.1"/>
    </source>
</evidence>
<dbReference type="InterPro" id="IPR036390">
    <property type="entry name" value="WH_DNA-bd_sf"/>
</dbReference>
<keyword evidence="6" id="KW-1185">Reference proteome</keyword>